<keyword evidence="3" id="KW-1185">Reference proteome</keyword>
<dbReference type="EMBL" id="RRCH01000019">
    <property type="protein sequence ID" value="RRJ30777.1"/>
    <property type="molecule type" value="Genomic_DNA"/>
</dbReference>
<dbReference type="SUPFAM" id="SSF51126">
    <property type="entry name" value="Pectin lyase-like"/>
    <property type="match status" value="1"/>
</dbReference>
<feature type="region of interest" description="Disordered" evidence="1">
    <location>
        <begin position="47"/>
        <end position="71"/>
    </location>
</feature>
<evidence type="ECO:0000313" key="2">
    <source>
        <dbReference type="EMBL" id="RRJ30777.1"/>
    </source>
</evidence>
<reference evidence="2 3" key="1">
    <citation type="submission" date="2018-11" db="EMBL/GenBank/DDBJ databases">
        <title>Taxonoimc description of Halomarina strain SPP-AMP-1.</title>
        <authorList>
            <person name="Pal Y."/>
            <person name="Srinivasana K."/>
            <person name="Verma A."/>
            <person name="Kumar P."/>
        </authorList>
    </citation>
    <scope>NUCLEOTIDE SEQUENCE [LARGE SCALE GENOMIC DNA]</scope>
    <source>
        <strain evidence="2 3">SPP-AMP-1</strain>
    </source>
</reference>
<dbReference type="InterPro" id="IPR011050">
    <property type="entry name" value="Pectin_lyase_fold/virulence"/>
</dbReference>
<feature type="region of interest" description="Disordered" evidence="1">
    <location>
        <begin position="1"/>
        <end position="22"/>
    </location>
</feature>
<protein>
    <submittedName>
        <fullName evidence="2">Right-handed parallel beta-helix repeat-containing protein</fullName>
    </submittedName>
</protein>
<dbReference type="Proteomes" id="UP000282322">
    <property type="component" value="Unassembled WGS sequence"/>
</dbReference>
<organism evidence="2 3">
    <name type="scientific">Halocatena pleomorpha</name>
    <dbReference type="NCBI Taxonomy" id="1785090"/>
    <lineage>
        <taxon>Archaea</taxon>
        <taxon>Methanobacteriati</taxon>
        <taxon>Methanobacteriota</taxon>
        <taxon>Stenosarchaea group</taxon>
        <taxon>Halobacteria</taxon>
        <taxon>Halobacteriales</taxon>
        <taxon>Natronomonadaceae</taxon>
        <taxon>Halocatena</taxon>
    </lineage>
</organism>
<dbReference type="InterPro" id="IPR037221">
    <property type="entry name" value="H-type_lectin_dom_sf"/>
</dbReference>
<dbReference type="AlphaFoldDB" id="A0A3P3RBD0"/>
<gene>
    <name evidence="2" type="ORF">EIK79_09095</name>
</gene>
<dbReference type="Gene3D" id="2.60.40.2080">
    <property type="match status" value="1"/>
</dbReference>
<comment type="caution">
    <text evidence="2">The sequence shown here is derived from an EMBL/GenBank/DDBJ whole genome shotgun (WGS) entry which is preliminary data.</text>
</comment>
<sequence length="682" mass="73981">MDDDLCHGRANSGQSSTDGRTSRREYLKLAAGTVATVPVLHSAAGSVDAASVPPGEPSPVGSPIGGGQAYGRKISGGDYTVRTRDGLIQRLENDASAGETVYVPNDVTIDLGSRTGIPIPDGVTLASGRGIDGSAGGLLYTDEYTGGDPFFEVRSKNVRITGLRLRGPNTSYFNPGPEPPCHDGPEYDDQECIDAREAHITMGIMLFYEGCEIDNCELYGWSQTAVMSGVTNKGPIDPHIHHNSFHNNQMEGFGYGVRVTVGHPTIEWNFFDRNRHSIAARGGDNCGYTARYNLVDEATSHAFDVHQEDGYAGETITIHRNTFTFTDSHVEEYSAPEQEAITIRGEPRDIVTVRKNWFYHPSKPDGENMDQQGGAFRQKNTNSEWRSFEFSNNHYGKDEPPEGIGAPRSAGGGGDGSSLHAEVGQVSKDADSWQSISFSGSYTNPVVIMKPASQFNGANPCHARVRNVTASGCEYKIEEWDYLNGIHRPETISQLVAEQGTHTVNGIDIEVGTTAVDETFSTVSFTQDFSTTPVVFTQPQTYHGANAVVTRNTHVSADGFDVRLQEESGRPQDELGHVDESVGYVAIESGTVDMGTKTVEIGHMRGLTDGWQRLAFDGQFSSPRFVADFQTMNGGDPATLRYKALDPTGVDIEVEEETREDAETTHVTETVGYFVTAGSGQL</sequence>
<dbReference type="RefSeq" id="WP_124954809.1">
    <property type="nucleotide sequence ID" value="NZ_RRCH01000019.1"/>
</dbReference>
<proteinExistence type="predicted"/>
<dbReference type="OrthoDB" id="60683at2157"/>
<feature type="region of interest" description="Disordered" evidence="1">
    <location>
        <begin position="390"/>
        <end position="421"/>
    </location>
</feature>
<name>A0A3P3RBD0_9EURY</name>
<accession>A0A3P3RBD0</accession>
<evidence type="ECO:0000313" key="3">
    <source>
        <dbReference type="Proteomes" id="UP000282322"/>
    </source>
</evidence>
<evidence type="ECO:0000256" key="1">
    <source>
        <dbReference type="SAM" id="MobiDB-lite"/>
    </source>
</evidence>